<proteinExistence type="predicted"/>
<keyword evidence="8" id="KW-1185">Reference proteome</keyword>
<keyword evidence="2 4" id="KW-0238">DNA-binding</keyword>
<dbReference type="InterPro" id="IPR001647">
    <property type="entry name" value="HTH_TetR"/>
</dbReference>
<evidence type="ECO:0000256" key="1">
    <source>
        <dbReference type="ARBA" id="ARBA00023015"/>
    </source>
</evidence>
<name>A0ABS6UPR1_9PSEU</name>
<dbReference type="CDD" id="cd07377">
    <property type="entry name" value="WHTH_GntR"/>
    <property type="match status" value="1"/>
</dbReference>
<feature type="DNA-binding region" description="H-T-H motif" evidence="4">
    <location>
        <begin position="151"/>
        <end position="170"/>
    </location>
</feature>
<dbReference type="PANTHER" id="PTHR30055:SF151">
    <property type="entry name" value="TRANSCRIPTIONAL REGULATORY PROTEIN"/>
    <property type="match status" value="1"/>
</dbReference>
<evidence type="ECO:0000256" key="3">
    <source>
        <dbReference type="ARBA" id="ARBA00023163"/>
    </source>
</evidence>
<comment type="caution">
    <text evidence="7">The sequence shown here is derived from an EMBL/GenBank/DDBJ whole genome shotgun (WGS) entry which is preliminary data.</text>
</comment>
<dbReference type="PROSITE" id="PS50949">
    <property type="entry name" value="HTH_GNTR"/>
    <property type="match status" value="1"/>
</dbReference>
<evidence type="ECO:0000313" key="7">
    <source>
        <dbReference type="EMBL" id="MBW0134243.1"/>
    </source>
</evidence>
<sequence>MNSQLRVVIVLVHWPSAGNCCTSTGVTTSGSAAITGELRRRILSGELAPGERVPSTRAITREWGVAIATASRVLAALQAEGLVRAVPGVGTVVADPVDPSVPVVPTVAAPPWSRSRVPAVDRAVSEQVLTPARIVAAATRVADVEGLAALSMRRVAADLGVVPMALYRHVSDKDDLVVRMLDDALGEWRPPSEVPAGWRPCVELAVRALWAAFRRHPWLAQALSITRPQLIPAGMAYSEWVLAAFDGYLESAEAFDVHLTLINFVRGTAVGLESERDAEAVSGLDSEEWLAEQEPALHAVVASGRFPHLQRMVAQGYDVDVDALFERGLRLLLDGLAVQLDLAADAGRTAAPPWARA</sequence>
<protein>
    <submittedName>
        <fullName evidence="7">TetR/AcrR family transcriptional regulator C-terminal domain-containing protein</fullName>
    </submittedName>
</protein>
<evidence type="ECO:0000256" key="4">
    <source>
        <dbReference type="PROSITE-ProRule" id="PRU00335"/>
    </source>
</evidence>
<dbReference type="Pfam" id="PF00392">
    <property type="entry name" value="GntR"/>
    <property type="match status" value="1"/>
</dbReference>
<dbReference type="SMART" id="SM00345">
    <property type="entry name" value="HTH_GNTR"/>
    <property type="match status" value="1"/>
</dbReference>
<dbReference type="PANTHER" id="PTHR30055">
    <property type="entry name" value="HTH-TYPE TRANSCRIPTIONAL REGULATOR RUTR"/>
    <property type="match status" value="1"/>
</dbReference>
<dbReference type="InterPro" id="IPR050109">
    <property type="entry name" value="HTH-type_TetR-like_transc_reg"/>
</dbReference>
<evidence type="ECO:0000259" key="6">
    <source>
        <dbReference type="PROSITE" id="PS50977"/>
    </source>
</evidence>
<reference evidence="7 8" key="1">
    <citation type="submission" date="2020-11" db="EMBL/GenBank/DDBJ databases">
        <title>Pseudonocardia abyssalis sp. nov. and Pseudonocardia oceani sp. nov., description and phylogenomic analysis of two novel actinomycetes isolated from the deep Southern Ocean.</title>
        <authorList>
            <person name="Parra J."/>
        </authorList>
    </citation>
    <scope>NUCLEOTIDE SEQUENCE [LARGE SCALE GENOMIC DNA]</scope>
    <source>
        <strain evidence="7 8">KRD-168</strain>
    </source>
</reference>
<dbReference type="InterPro" id="IPR004111">
    <property type="entry name" value="Repressor_TetR_C"/>
</dbReference>
<dbReference type="InterPro" id="IPR000524">
    <property type="entry name" value="Tscrpt_reg_HTH_GntR"/>
</dbReference>
<evidence type="ECO:0000313" key="8">
    <source>
        <dbReference type="Proteomes" id="UP000694287"/>
    </source>
</evidence>
<keyword evidence="1" id="KW-0805">Transcription regulation</keyword>
<evidence type="ECO:0000259" key="5">
    <source>
        <dbReference type="PROSITE" id="PS50949"/>
    </source>
</evidence>
<dbReference type="Pfam" id="PF02909">
    <property type="entry name" value="TetR_C_1"/>
    <property type="match status" value="1"/>
</dbReference>
<evidence type="ECO:0000256" key="2">
    <source>
        <dbReference type="ARBA" id="ARBA00023125"/>
    </source>
</evidence>
<accession>A0ABS6UPR1</accession>
<feature type="domain" description="HTH tetR-type" evidence="6">
    <location>
        <begin position="128"/>
        <end position="188"/>
    </location>
</feature>
<dbReference type="Proteomes" id="UP000694287">
    <property type="component" value="Unassembled WGS sequence"/>
</dbReference>
<organism evidence="7 8">
    <name type="scientific">Pseudonocardia abyssalis</name>
    <dbReference type="NCBI Taxonomy" id="2792008"/>
    <lineage>
        <taxon>Bacteria</taxon>
        <taxon>Bacillati</taxon>
        <taxon>Actinomycetota</taxon>
        <taxon>Actinomycetes</taxon>
        <taxon>Pseudonocardiales</taxon>
        <taxon>Pseudonocardiaceae</taxon>
        <taxon>Pseudonocardia</taxon>
    </lineage>
</organism>
<feature type="domain" description="HTH gntR-type" evidence="5">
    <location>
        <begin position="28"/>
        <end position="96"/>
    </location>
</feature>
<gene>
    <name evidence="7" type="ORF">I4I81_08240</name>
</gene>
<dbReference type="Pfam" id="PF00440">
    <property type="entry name" value="TetR_N"/>
    <property type="match status" value="1"/>
</dbReference>
<keyword evidence="3" id="KW-0804">Transcription</keyword>
<dbReference type="PROSITE" id="PS50977">
    <property type="entry name" value="HTH_TETR_2"/>
    <property type="match status" value="1"/>
</dbReference>
<dbReference type="EMBL" id="JADQDK010000001">
    <property type="protein sequence ID" value="MBW0134243.1"/>
    <property type="molecule type" value="Genomic_DNA"/>
</dbReference>